<protein>
    <recommendedName>
        <fullName evidence="1">PRC-barrel domain-containing protein</fullName>
    </recommendedName>
</protein>
<dbReference type="Proteomes" id="UP000248066">
    <property type="component" value="Unassembled WGS sequence"/>
</dbReference>
<proteinExistence type="predicted"/>
<evidence type="ECO:0000313" key="2">
    <source>
        <dbReference type="EMBL" id="PYZ98788.1"/>
    </source>
</evidence>
<name>A0A2W0HYA9_9BACI</name>
<feature type="domain" description="PRC-barrel" evidence="1">
    <location>
        <begin position="5"/>
        <end position="52"/>
    </location>
</feature>
<organism evidence="2 3">
    <name type="scientific">Alteribacter lacisalsi</name>
    <dbReference type="NCBI Taxonomy" id="2045244"/>
    <lineage>
        <taxon>Bacteria</taxon>
        <taxon>Bacillati</taxon>
        <taxon>Bacillota</taxon>
        <taxon>Bacilli</taxon>
        <taxon>Bacillales</taxon>
        <taxon>Bacillaceae</taxon>
        <taxon>Alteribacter</taxon>
    </lineage>
</organism>
<sequence length="157" mass="17859">MRTFQKVRGTPVFSLENGRRIGQVSDIFVNSDGAVAGFWVTSRRWWSRRRFLALSAIDRKDMSGFFVKKEGDLTSSDGEDHRFHDGRNHLFGKLLAIDDGSVAGLLEDVYFLDESGTIVGYEVTCGFFSDLSEGRHVFKTSVPLKVEKDRLVLRTYR</sequence>
<dbReference type="RefSeq" id="WP_110518953.1">
    <property type="nucleotide sequence ID" value="NZ_PDOF01000001.1"/>
</dbReference>
<accession>A0A2W0HYA9</accession>
<evidence type="ECO:0000259" key="1">
    <source>
        <dbReference type="Pfam" id="PF05239"/>
    </source>
</evidence>
<dbReference type="OrthoDB" id="1707618at2"/>
<dbReference type="InterPro" id="IPR011033">
    <property type="entry name" value="PRC_barrel-like_sf"/>
</dbReference>
<dbReference type="Pfam" id="PF05239">
    <property type="entry name" value="PRC"/>
    <property type="match status" value="1"/>
</dbReference>
<evidence type="ECO:0000313" key="3">
    <source>
        <dbReference type="Proteomes" id="UP000248066"/>
    </source>
</evidence>
<dbReference type="SUPFAM" id="SSF50346">
    <property type="entry name" value="PRC-barrel domain"/>
    <property type="match status" value="1"/>
</dbReference>
<gene>
    <name evidence="2" type="ORF">CR205_09505</name>
</gene>
<dbReference type="InterPro" id="IPR027275">
    <property type="entry name" value="PRC-brl_dom"/>
</dbReference>
<dbReference type="Gene3D" id="2.30.30.240">
    <property type="entry name" value="PRC-barrel domain"/>
    <property type="match status" value="1"/>
</dbReference>
<reference evidence="2 3" key="1">
    <citation type="submission" date="2017-10" db="EMBL/GenBank/DDBJ databases">
        <title>Bacillus sp. nov., a halophilic bacterium isolated from a Yangshapao Lake.</title>
        <authorList>
            <person name="Wang H."/>
        </authorList>
    </citation>
    <scope>NUCLEOTIDE SEQUENCE [LARGE SCALE GENOMIC DNA]</scope>
    <source>
        <strain evidence="2 3">YSP-3</strain>
    </source>
</reference>
<dbReference type="AlphaFoldDB" id="A0A2W0HYA9"/>
<dbReference type="EMBL" id="PDOF01000001">
    <property type="protein sequence ID" value="PYZ98788.1"/>
    <property type="molecule type" value="Genomic_DNA"/>
</dbReference>
<keyword evidence="3" id="KW-1185">Reference proteome</keyword>
<comment type="caution">
    <text evidence="2">The sequence shown here is derived from an EMBL/GenBank/DDBJ whole genome shotgun (WGS) entry which is preliminary data.</text>
</comment>